<dbReference type="PANTHER" id="PTHR37824:SF1">
    <property type="entry name" value="IRON-REGULATED SURFACE DETERMINANT PROTEIN C"/>
    <property type="match status" value="1"/>
</dbReference>
<evidence type="ECO:0000259" key="8">
    <source>
        <dbReference type="PROSITE" id="PS51272"/>
    </source>
</evidence>
<gene>
    <name evidence="9" type="ORF">GC093_15060</name>
</gene>
<comment type="caution">
    <text evidence="9">The sequence shown here is derived from an EMBL/GenBank/DDBJ whole genome shotgun (WGS) entry which is preliminary data.</text>
</comment>
<dbReference type="Proteomes" id="UP000641588">
    <property type="component" value="Unassembled WGS sequence"/>
</dbReference>
<evidence type="ECO:0000256" key="6">
    <source>
        <dbReference type="SAM" id="SignalP"/>
    </source>
</evidence>
<feature type="domain" description="SLH" evidence="8">
    <location>
        <begin position="2062"/>
        <end position="2120"/>
    </location>
</feature>
<dbReference type="PROSITE" id="PS50978">
    <property type="entry name" value="NEAT"/>
    <property type="match status" value="9"/>
</dbReference>
<evidence type="ECO:0000256" key="4">
    <source>
        <dbReference type="ARBA" id="ARBA00022729"/>
    </source>
</evidence>
<dbReference type="InterPro" id="IPR001119">
    <property type="entry name" value="SLH_dom"/>
</dbReference>
<evidence type="ECO:0000256" key="1">
    <source>
        <dbReference type="ARBA" id="ARBA00004168"/>
    </source>
</evidence>
<feature type="domain" description="NEAT" evidence="7">
    <location>
        <begin position="1072"/>
        <end position="1197"/>
    </location>
</feature>
<feature type="domain" description="NEAT" evidence="7">
    <location>
        <begin position="1196"/>
        <end position="1320"/>
    </location>
</feature>
<protein>
    <submittedName>
        <fullName evidence="9">Uncharacterized protein</fullName>
    </submittedName>
</protein>
<feature type="domain" description="NEAT" evidence="7">
    <location>
        <begin position="654"/>
        <end position="782"/>
    </location>
</feature>
<reference evidence="9" key="1">
    <citation type="submission" date="2019-10" db="EMBL/GenBank/DDBJ databases">
        <title>Description of Paenibacillus glebae sp. nov.</title>
        <authorList>
            <person name="Carlier A."/>
            <person name="Qi S."/>
        </authorList>
    </citation>
    <scope>NUCLEOTIDE SEQUENCE</scope>
    <source>
        <strain evidence="9">LMG 31456</strain>
    </source>
</reference>
<evidence type="ECO:0000256" key="3">
    <source>
        <dbReference type="ARBA" id="ARBA00022525"/>
    </source>
</evidence>
<evidence type="ECO:0000256" key="2">
    <source>
        <dbReference type="ARBA" id="ARBA00022512"/>
    </source>
</evidence>
<feature type="signal peptide" evidence="6">
    <location>
        <begin position="1"/>
        <end position="21"/>
    </location>
</feature>
<feature type="chain" id="PRO_5037929608" evidence="6">
    <location>
        <begin position="22"/>
        <end position="2177"/>
    </location>
</feature>
<keyword evidence="3" id="KW-0964">Secreted</keyword>
<dbReference type="Gene3D" id="1.20.1270.90">
    <property type="entry name" value="AF1782-like"/>
    <property type="match status" value="6"/>
</dbReference>
<evidence type="ECO:0000313" key="10">
    <source>
        <dbReference type="Proteomes" id="UP000641588"/>
    </source>
</evidence>
<evidence type="ECO:0000313" key="9">
    <source>
        <dbReference type="EMBL" id="NOU94527.1"/>
    </source>
</evidence>
<dbReference type="PANTHER" id="PTHR37824">
    <property type="entry name" value="IRON-REGULATED SURFACE DETERMINANT PROTEIN C"/>
    <property type="match status" value="1"/>
</dbReference>
<feature type="domain" description="NEAT" evidence="7">
    <location>
        <begin position="1676"/>
        <end position="1797"/>
    </location>
</feature>
<dbReference type="InterPro" id="IPR006635">
    <property type="entry name" value="NEAT_dom"/>
</dbReference>
<comment type="subcellular location">
    <subcellularLocation>
        <location evidence="1">Secreted</location>
        <location evidence="1">Cell wall</location>
        <topology evidence="1">Peptidoglycan-anchor</topology>
    </subcellularLocation>
</comment>
<sequence length="2177" mass="235130">MSSLLIFFVLLAGIPLPAAMAADEPVVNLTSTTSSVYGGNKLTVWQSIGNITNSVYQQVYGYEAKVSFDSSKLELSTVSTQTKFNTPQKVEISSGSYRFTTDLKNVNSPIALTTSSINFLGITVQSKAVTQVTTATITASDIYIINKDGNKLKVADVSYTVTINPAGNKDQLKVLVAGTGTAREGVWNGQYPVGSMTAFTTVYNASRSLATGNETSQEKIDQQYAALQAAYTALQANVITNNPVPTLPDGEYSLGYTIYKELTNEQSVMNSYVDPNSGKLTVQGGKKYVSFTLKQHAEILSLKTKQNGILVETDKLNENTANNTRIVKFEVTDLSKRMDGWVKIYWDLGPPIGIYDNEYNIEIGFNNIGLAEKGQLNSTIADAQAKHAAAVEGSANGEYPVGSKATLLTAITAAQTVALNTTSTQAQVDQAVVTLQAAVTAFTTSVVNPSLADGQYIIDFATLKETTDAESTMNSYFLRPIKLNVQQGVKKVSFTLKDTKTVTSLKVEKDGVFTETDILSTDTAANTRVVEFEVADLKTILRAKVHVSTPMGNGTFYEMDHIVRLKFNSIDTAINVTTLKTLIASAQTKHDAAVEGTANGQYAAGSKAILLSAITAANTTLSSTTSTQVQVDQAVVTLQAAVTAFNASVVTTQPNTDVYDIGFKIFKTNSDEASVMYDYVDKTSGKLTLKNGKKYVSFVLNQNAEILSFKTKLNASSSLVETTTASTDTAANKRTVEFEVEDLTKKVDGWVKIYWVLPAPIGIYDHEYDVQVGFSNLPSIPEPANKAILSTLISSTQSKHDTAVEGTSDGQYPAGSKAVLLTAITAAQTVASNAAATQAQVDQAVVTLQAAVTTFTSSVIKVSITDGEYIIDFTTLQETTDTASSMNGYFLRPIKLNVKQGVNKVSFTLKDSSIVTSLKVEKNGVLTETSILSTDTVANTRVVEFEVADFNAIMKAQVHVSTMNNGAPYEKDHNIRLKFNSVGTEVNITALNTLIVNALAKHDEAVEGIAVGQYPAGAKATLQTAINQAKATAGNAAATQTLIDQAGAALQAALTVFNASVISTSPGGAGSLGDGEYNIDYTIYKKGTNEESVMYEYVDPKSGKLVVQGEKKYVSFTLKQSAEILNFKTKKNGALVETTTVSSNPTSNTRVIQFEVDDLKARLDGWVKIYWQVNPTFLYDHEYDVEIGFSNIQVTDPGTEYSLNFTALHATKDEVSSMNGYFIKPGKLTVQQGKKKVSFTVNQSTIVPSFKVEQNGALVETAVVSTDTTANTRVVEFEVGDLTALLNAKVHVSTKLPNGNPYEMDHSIRLRFDVGSNTQLNALITDAQSKHDAAVEGTADGQYPAGTKATLQTAINQAKVTASNAAATQAQLDQAVAALQAALTTFNASVISSSPETLPEGEYNIAYTIYKKGTNEESVMYEYADPKSGKLLVQGGKKYVSFTLKQSAEILNFKTMQNGALAEAATASSDALNNTRVVKFEVNDLNKRLDGWVKIYWQVSPTFLYDHEYDVEIGFRNITVDMTKPVNDGQYNFEFTAVPDDPTAAPVNTYVDTAGSLKIQNSKKTATIKLKNGVTVKKILQLNSDGTVNKELTPQYSAKQSGLVRVLANETGTSNYQFELEDLTAKYEMHLLSGGVETSYKLQFSSVSPVGKLEDITKPDGNGSNPGNPGNPGKYIADGTYSLNYRVLKYETDRNSVMQDYVVTPGYLTVSGGKQYFSMTLKQSKEVTALKTENNGSLTDVEVVERNNEKNTRLVKFEVKNLSSRLKGWVKVDWAEINYFHEYDVEFSFDELSLKKISSDAVLGGGAGAAVASLKNGEYDLGFQVLQHKNTLESKYNDVVAHPAKLIIKDGKRSVAITINDHKLVDDFKVETEKTAANTSDSSAAATVTKTMESATVVSKDEEANTRVVSMETKDLTAPVHVQLDIVIPPTEADLEEHKKAVEKAAANNSDDGYIPMLQKKLEKVDVDFIFDMDALGKKAEEQLTATEPSTENPTAPVAQAGLNDVQGHWAKASIERAVGLGIVNGYEDGSFRPDGEISRAEFTVLIGRALKLEGKQSELNYTDLASIPTWAKSNLEQAVGAGIISSYEDGTFRAERKITRSEIAVMIVRALGLPLDSKESMSFTDAKQIPDWASSQVAAAAKKGIINGRDNNLFAPNASATRAEAVTLILALLNHK</sequence>
<dbReference type="InterPro" id="IPR050436">
    <property type="entry name" value="IsdA"/>
</dbReference>
<feature type="domain" description="SLH" evidence="8">
    <location>
        <begin position="2121"/>
        <end position="2177"/>
    </location>
</feature>
<dbReference type="Pfam" id="PF00395">
    <property type="entry name" value="SLH"/>
    <property type="match status" value="3"/>
</dbReference>
<keyword evidence="5" id="KW-0572">Peptidoglycan-anchor</keyword>
<dbReference type="Pfam" id="PF05031">
    <property type="entry name" value="NEAT"/>
    <property type="match status" value="9"/>
</dbReference>
<dbReference type="InterPro" id="IPR037250">
    <property type="entry name" value="NEAT_dom_sf"/>
</dbReference>
<evidence type="ECO:0000259" key="7">
    <source>
        <dbReference type="PROSITE" id="PS50978"/>
    </source>
</evidence>
<feature type="domain" description="NEAT" evidence="7">
    <location>
        <begin position="864"/>
        <end position="987"/>
    </location>
</feature>
<dbReference type="Gene3D" id="2.60.40.1850">
    <property type="match status" value="10"/>
</dbReference>
<dbReference type="SMART" id="SM00725">
    <property type="entry name" value="NEAT"/>
    <property type="match status" value="9"/>
</dbReference>
<dbReference type="PROSITE" id="PS51272">
    <property type="entry name" value="SLH"/>
    <property type="match status" value="3"/>
</dbReference>
<keyword evidence="2" id="KW-0134">Cell wall</keyword>
<feature type="domain" description="NEAT" evidence="7">
    <location>
        <begin position="451"/>
        <end position="575"/>
    </location>
</feature>
<dbReference type="EMBL" id="WHOD01000056">
    <property type="protein sequence ID" value="NOU94527.1"/>
    <property type="molecule type" value="Genomic_DNA"/>
</dbReference>
<name>A0A972GPP0_9BACL</name>
<dbReference type="SUPFAM" id="SSF158911">
    <property type="entry name" value="NEAT domain-like"/>
    <property type="match status" value="10"/>
</dbReference>
<proteinExistence type="predicted"/>
<feature type="domain" description="NEAT" evidence="7">
    <location>
        <begin position="1398"/>
        <end position="1523"/>
    </location>
</feature>
<feature type="domain" description="NEAT" evidence="7">
    <location>
        <begin position="247"/>
        <end position="373"/>
    </location>
</feature>
<keyword evidence="4 6" id="KW-0732">Signal</keyword>
<keyword evidence="10" id="KW-1185">Reference proteome</keyword>
<feature type="domain" description="NEAT" evidence="7">
    <location>
        <begin position="1814"/>
        <end position="1956"/>
    </location>
</feature>
<feature type="domain" description="SLH" evidence="8">
    <location>
        <begin position="1998"/>
        <end position="2061"/>
    </location>
</feature>
<dbReference type="Pfam" id="PF07554">
    <property type="entry name" value="FIVAR"/>
    <property type="match status" value="5"/>
</dbReference>
<dbReference type="CDD" id="cd08547">
    <property type="entry name" value="Type_II_cohesin"/>
    <property type="match status" value="1"/>
</dbReference>
<organism evidence="9 10">
    <name type="scientific">Paenibacillus foliorum</name>
    <dbReference type="NCBI Taxonomy" id="2654974"/>
    <lineage>
        <taxon>Bacteria</taxon>
        <taxon>Bacillati</taxon>
        <taxon>Bacillota</taxon>
        <taxon>Bacilli</taxon>
        <taxon>Bacillales</taxon>
        <taxon>Paenibacillaceae</taxon>
        <taxon>Paenibacillus</taxon>
    </lineage>
</organism>
<dbReference type="Gene3D" id="2.60.40.680">
    <property type="match status" value="1"/>
</dbReference>
<dbReference type="CDD" id="cd06920">
    <property type="entry name" value="NEAT"/>
    <property type="match status" value="9"/>
</dbReference>
<evidence type="ECO:0000256" key="5">
    <source>
        <dbReference type="ARBA" id="ARBA00023088"/>
    </source>
</evidence>
<accession>A0A972GPP0</accession>